<keyword evidence="3" id="KW-1185">Reference proteome</keyword>
<comment type="caution">
    <text evidence="2">The sequence shown here is derived from an EMBL/GenBank/DDBJ whole genome shotgun (WGS) entry which is preliminary data.</text>
</comment>
<dbReference type="Pfam" id="PF00561">
    <property type="entry name" value="Abhydrolase_1"/>
    <property type="match status" value="1"/>
</dbReference>
<dbReference type="Proteomes" id="UP000727907">
    <property type="component" value="Unassembled WGS sequence"/>
</dbReference>
<dbReference type="InterPro" id="IPR050471">
    <property type="entry name" value="AB_hydrolase"/>
</dbReference>
<dbReference type="RefSeq" id="WP_216964098.1">
    <property type="nucleotide sequence ID" value="NZ_JAHOPB010000002.1"/>
</dbReference>
<organism evidence="2 3">
    <name type="scientific">Reyranella humidisoli</name>
    <dbReference type="NCBI Taxonomy" id="2849149"/>
    <lineage>
        <taxon>Bacteria</taxon>
        <taxon>Pseudomonadati</taxon>
        <taxon>Pseudomonadota</taxon>
        <taxon>Alphaproteobacteria</taxon>
        <taxon>Hyphomicrobiales</taxon>
        <taxon>Reyranellaceae</taxon>
        <taxon>Reyranella</taxon>
    </lineage>
</organism>
<dbReference type="InterPro" id="IPR000073">
    <property type="entry name" value="AB_hydrolase_1"/>
</dbReference>
<reference evidence="2 3" key="1">
    <citation type="submission" date="2021-06" db="EMBL/GenBank/DDBJ databases">
        <authorList>
            <person name="Lee D.H."/>
        </authorList>
    </citation>
    <scope>NUCLEOTIDE SEQUENCE [LARGE SCALE GENOMIC DNA]</scope>
    <source>
        <strain evidence="2 3">MMS21-HV4-11</strain>
    </source>
</reference>
<gene>
    <name evidence="2" type="ORF">KQ910_18555</name>
</gene>
<evidence type="ECO:0000259" key="1">
    <source>
        <dbReference type="Pfam" id="PF00561"/>
    </source>
</evidence>
<dbReference type="PANTHER" id="PTHR43433:SF10">
    <property type="entry name" value="AB HYDROLASE-1 DOMAIN-CONTAINING PROTEIN"/>
    <property type="match status" value="1"/>
</dbReference>
<dbReference type="GO" id="GO:0016787">
    <property type="term" value="F:hydrolase activity"/>
    <property type="evidence" value="ECO:0007669"/>
    <property type="project" value="UniProtKB-KW"/>
</dbReference>
<name>A0ABS6IMG1_9HYPH</name>
<feature type="domain" description="AB hydrolase-1" evidence="1">
    <location>
        <begin position="23"/>
        <end position="197"/>
    </location>
</feature>
<proteinExistence type="predicted"/>
<keyword evidence="2" id="KW-0378">Hydrolase</keyword>
<evidence type="ECO:0000313" key="3">
    <source>
        <dbReference type="Proteomes" id="UP000727907"/>
    </source>
</evidence>
<protein>
    <submittedName>
        <fullName evidence="2">Alpha/beta hydrolase</fullName>
    </submittedName>
</protein>
<dbReference type="PANTHER" id="PTHR43433">
    <property type="entry name" value="HYDROLASE, ALPHA/BETA FOLD FAMILY PROTEIN"/>
    <property type="match status" value="1"/>
</dbReference>
<dbReference type="EMBL" id="JAHOPB010000002">
    <property type="protein sequence ID" value="MBU8875782.1"/>
    <property type="molecule type" value="Genomic_DNA"/>
</dbReference>
<evidence type="ECO:0000313" key="2">
    <source>
        <dbReference type="EMBL" id="MBU8875782.1"/>
    </source>
</evidence>
<accession>A0ABS6IMG1</accession>
<sequence length="246" mass="27301">MPILKRPDAEIHYEVHGQGFPLLLYAPGGLRSSIEFWGPAADGTPRAWMDPRVALSDRFTVISMDQRNAGKSVADVKPDHGWHTFAADHLALIDHLGFGRFAVMGGCIGGSYCFEAIEQAPDRVAAAVLQNPIGLWENRDTWDEAVKGYGETVRARDPSISEATIKSFGQNMFEPDFVFSVTRDFVKNCRTPLLLQPGTDKPHPAHTSDEIAALAPDIEVQKDWRAPHFLPESINRVRAFLEKHTA</sequence>